<evidence type="ECO:0000313" key="1">
    <source>
        <dbReference type="EMBL" id="WXA99089.1"/>
    </source>
</evidence>
<name>A0ABZ2KKM1_9BACT</name>
<proteinExistence type="predicted"/>
<evidence type="ECO:0000313" key="2">
    <source>
        <dbReference type="Proteomes" id="UP001379533"/>
    </source>
</evidence>
<dbReference type="RefSeq" id="WP_394849719.1">
    <property type="nucleotide sequence ID" value="NZ_CP089982.1"/>
</dbReference>
<sequence length="261" mass="28530">MRHDHVRPYGRWPDSFVPTARDLREFDARASRSIDPARGGAYAPTTPLVVGGAGGLLLPSAGSALRDVETRAGGRIELDSGYPRFATPRTRTVLWPLGAQRFSNFRPLVPAIASDGALGYLVRTYEVFVPIPKRYMHDGATLKEARFRFRTTKPHPMLPTKGPVFIIMYQRGDAGPVPDPPYLFGVLGGGEFPLPATAEAYENDGNPHEIVSTTITGTHVVDTDLYCYSLIVHDEEPADPSPGTMVHSLTMTFNASELRPA</sequence>
<gene>
    <name evidence="1" type="ORF">LZC95_19980</name>
</gene>
<accession>A0ABZ2KKM1</accession>
<dbReference type="EMBL" id="CP089982">
    <property type="protein sequence ID" value="WXA99089.1"/>
    <property type="molecule type" value="Genomic_DNA"/>
</dbReference>
<protein>
    <submittedName>
        <fullName evidence="1">Uncharacterized protein</fullName>
    </submittedName>
</protein>
<organism evidence="1 2">
    <name type="scientific">Pendulispora brunnea</name>
    <dbReference type="NCBI Taxonomy" id="2905690"/>
    <lineage>
        <taxon>Bacteria</taxon>
        <taxon>Pseudomonadati</taxon>
        <taxon>Myxococcota</taxon>
        <taxon>Myxococcia</taxon>
        <taxon>Myxococcales</taxon>
        <taxon>Sorangiineae</taxon>
        <taxon>Pendulisporaceae</taxon>
        <taxon>Pendulispora</taxon>
    </lineage>
</organism>
<reference evidence="1 2" key="1">
    <citation type="submission" date="2021-12" db="EMBL/GenBank/DDBJ databases">
        <title>Discovery of the Pendulisporaceae a myxobacterial family with distinct sporulation behavior and unique specialized metabolism.</title>
        <authorList>
            <person name="Garcia R."/>
            <person name="Popoff A."/>
            <person name="Bader C.D."/>
            <person name="Loehr J."/>
            <person name="Walesch S."/>
            <person name="Walt C."/>
            <person name="Boldt J."/>
            <person name="Bunk B."/>
            <person name="Haeckl F.J.F.P.J."/>
            <person name="Gunesch A.P."/>
            <person name="Birkelbach J."/>
            <person name="Nuebel U."/>
            <person name="Pietschmann T."/>
            <person name="Bach T."/>
            <person name="Mueller R."/>
        </authorList>
    </citation>
    <scope>NUCLEOTIDE SEQUENCE [LARGE SCALE GENOMIC DNA]</scope>
    <source>
        <strain evidence="1 2">MSr12523</strain>
    </source>
</reference>
<keyword evidence="2" id="KW-1185">Reference proteome</keyword>
<dbReference type="Proteomes" id="UP001379533">
    <property type="component" value="Chromosome"/>
</dbReference>